<organism evidence="2 3">
    <name type="scientific">Natronosporangium hydrolyticum</name>
    <dbReference type="NCBI Taxonomy" id="2811111"/>
    <lineage>
        <taxon>Bacteria</taxon>
        <taxon>Bacillati</taxon>
        <taxon>Actinomycetota</taxon>
        <taxon>Actinomycetes</taxon>
        <taxon>Micromonosporales</taxon>
        <taxon>Micromonosporaceae</taxon>
        <taxon>Natronosporangium</taxon>
    </lineage>
</organism>
<keyword evidence="1" id="KW-0175">Coiled coil</keyword>
<evidence type="ECO:0000256" key="1">
    <source>
        <dbReference type="SAM" id="Coils"/>
    </source>
</evidence>
<feature type="coiled-coil region" evidence="1">
    <location>
        <begin position="47"/>
        <end position="81"/>
    </location>
</feature>
<reference evidence="2" key="1">
    <citation type="submission" date="2021-02" db="EMBL/GenBank/DDBJ databases">
        <title>Natrosporangium hydrolyticum gen. nov., sp. nov, a haloalkaliphilic actinobacterium from a soda solonchak soil.</title>
        <authorList>
            <person name="Sorokin D.Y."/>
            <person name="Khijniak T.V."/>
            <person name="Zakharycheva A.P."/>
            <person name="Boueva O.V."/>
            <person name="Ariskina E.V."/>
            <person name="Hahnke R.L."/>
            <person name="Bunk B."/>
            <person name="Sproer C."/>
            <person name="Schumann P."/>
            <person name="Evtushenko L.I."/>
            <person name="Kublanov I.V."/>
        </authorList>
    </citation>
    <scope>NUCLEOTIDE SEQUENCE</scope>
    <source>
        <strain evidence="2">DSM 106523</strain>
    </source>
</reference>
<dbReference type="KEGG" id="nhy:JQS43_01825"/>
<proteinExistence type="predicted"/>
<dbReference type="Proteomes" id="UP000662857">
    <property type="component" value="Chromosome"/>
</dbReference>
<evidence type="ECO:0000313" key="3">
    <source>
        <dbReference type="Proteomes" id="UP000662857"/>
    </source>
</evidence>
<evidence type="ECO:0000313" key="2">
    <source>
        <dbReference type="EMBL" id="QSB15138.1"/>
    </source>
</evidence>
<protein>
    <submittedName>
        <fullName evidence="2">Uncharacterized protein</fullName>
    </submittedName>
</protein>
<keyword evidence="3" id="KW-1185">Reference proteome</keyword>
<dbReference type="RefSeq" id="WP_239677311.1">
    <property type="nucleotide sequence ID" value="NZ_CP070499.1"/>
</dbReference>
<dbReference type="AlphaFoldDB" id="A0A895YMK7"/>
<gene>
    <name evidence="2" type="ORF">JQS43_01825</name>
</gene>
<accession>A0A895YMK7</accession>
<sequence>MSSITGFVRRIGRGVRRRGQLRWQLHRQRRIESLARRGSPELAALVARVVDEKLADLAGQLAAAEEQLRAARRRADDAHRLAVASSRAAEQLSQAEIELWQAIDRVELRAVQHG</sequence>
<dbReference type="EMBL" id="CP070499">
    <property type="protein sequence ID" value="QSB15138.1"/>
    <property type="molecule type" value="Genomic_DNA"/>
</dbReference>
<name>A0A895YMK7_9ACTN</name>